<dbReference type="GeneID" id="64407783"/>
<protein>
    <submittedName>
        <fullName evidence="3">Uncharacterized protein</fullName>
    </submittedName>
</protein>
<dbReference type="RefSeq" id="WP_123824153.1">
    <property type="nucleotide sequence ID" value="NZ_CAJZDL010000137.1"/>
</dbReference>
<dbReference type="Proteomes" id="UP000273044">
    <property type="component" value="Chromosome"/>
</dbReference>
<sequence length="161" mass="17791">MNTHSGREDEVRQFHKPVRRPSDVLEEFDGSGDPADESSTAHDTAAVLVHLVGDKAVPAVRTRLVEYIAAEGIEDLLELWSRAAAVSLPGSLWRLRQIERKLPEGPVAEEVRSVLAGEYEGDFGDLCTRAAIIGRRLGPRWDQLAAELEGCARSWYAGTLW</sequence>
<feature type="compositionally biased region" description="Acidic residues" evidence="1">
    <location>
        <begin position="24"/>
        <end position="36"/>
    </location>
</feature>
<evidence type="ECO:0000313" key="4">
    <source>
        <dbReference type="Proteomes" id="UP000273044"/>
    </source>
</evidence>
<organism evidence="3 4">
    <name type="scientific">Arachnia propionica</name>
    <dbReference type="NCBI Taxonomy" id="1750"/>
    <lineage>
        <taxon>Bacteria</taxon>
        <taxon>Bacillati</taxon>
        <taxon>Actinomycetota</taxon>
        <taxon>Actinomycetes</taxon>
        <taxon>Propionibacteriales</taxon>
        <taxon>Propionibacteriaceae</taxon>
        <taxon>Arachnia</taxon>
    </lineage>
</organism>
<dbReference type="AlphaFoldDB" id="A0A3S4VKB9"/>
<feature type="compositionally biased region" description="Basic and acidic residues" evidence="1">
    <location>
        <begin position="1"/>
        <end position="13"/>
    </location>
</feature>
<dbReference type="EMBL" id="LR134406">
    <property type="protein sequence ID" value="VEH71032.1"/>
    <property type="molecule type" value="Genomic_DNA"/>
</dbReference>
<name>A0A3S4VKB9_9ACTN</name>
<reference evidence="2" key="2">
    <citation type="submission" date="2021-03" db="EMBL/GenBank/DDBJ databases">
        <title>Human Oral Microbial Genomes.</title>
        <authorList>
            <person name="Johnston C.D."/>
            <person name="Chen T."/>
            <person name="Dewhirst F.E."/>
        </authorList>
    </citation>
    <scope>NUCLEOTIDE SEQUENCE</scope>
    <source>
        <strain evidence="2">F0714</strain>
    </source>
</reference>
<evidence type="ECO:0000256" key="1">
    <source>
        <dbReference type="SAM" id="MobiDB-lite"/>
    </source>
</evidence>
<gene>
    <name evidence="2" type="ORF">J5A53_03825</name>
    <name evidence="3" type="ORF">NCTC12967_02342</name>
</gene>
<dbReference type="OrthoDB" id="5188280at2"/>
<evidence type="ECO:0000313" key="3">
    <source>
        <dbReference type="EMBL" id="VEH71032.1"/>
    </source>
</evidence>
<evidence type="ECO:0000313" key="2">
    <source>
        <dbReference type="EMBL" id="QUC11834.1"/>
    </source>
</evidence>
<feature type="region of interest" description="Disordered" evidence="1">
    <location>
        <begin position="1"/>
        <end position="41"/>
    </location>
</feature>
<dbReference type="Proteomes" id="UP000677180">
    <property type="component" value="Chromosome"/>
</dbReference>
<dbReference type="EMBL" id="CP072385">
    <property type="protein sequence ID" value="QUC11834.1"/>
    <property type="molecule type" value="Genomic_DNA"/>
</dbReference>
<keyword evidence="4" id="KW-1185">Reference proteome</keyword>
<proteinExistence type="predicted"/>
<accession>A0A3S4VKB9</accession>
<reference evidence="3 4" key="1">
    <citation type="submission" date="2018-12" db="EMBL/GenBank/DDBJ databases">
        <authorList>
            <consortium name="Pathogen Informatics"/>
        </authorList>
    </citation>
    <scope>NUCLEOTIDE SEQUENCE [LARGE SCALE GENOMIC DNA]</scope>
    <source>
        <strain evidence="3 4">NCTC12967</strain>
    </source>
</reference>